<dbReference type="Pfam" id="PF00990">
    <property type="entry name" value="GGDEF"/>
    <property type="match status" value="1"/>
</dbReference>
<keyword evidence="6" id="KW-1185">Reference proteome</keyword>
<keyword evidence="3" id="KW-1133">Transmembrane helix</keyword>
<evidence type="ECO:0000256" key="2">
    <source>
        <dbReference type="ARBA" id="ARBA00034247"/>
    </source>
</evidence>
<sequence length="399" mass="43685">MDLWFGLDALPRLTDEQAASYEQERSASRNRALARTTVAVGAFYLLYGLVDILLLGDIAWLSLSLRYGLILPLMLALGWYQSGQHPIRHKEIATLAMAIAGNVVWCIIVAASDNPAALHYYYAAAVFQMVVTIAARPTYGLALSASLVTAVINYGFIGFVEGMTAVNVAHHLAVYLPTVVLTLVASHQLEVERQRAFLQMHENEALKRELSRQNDDLARLSSTDPLTQLPNRRGTEAEIARLRRTLKPHELQNSAVLIVDIDHFKAFNDSYGHGAGDGCLREVARAMRRDLPDTVHLARLGGEEFLAVMPLTDQTRAGMFAERVRRAVRSLSIEHAHTGDRNRHVTVSIGVACGSIASDTLLNELLEAADEALYGVKGDGRNGWRLAPSPGGSRSIDAA</sequence>
<feature type="transmembrane region" description="Helical" evidence="3">
    <location>
        <begin position="172"/>
        <end position="191"/>
    </location>
</feature>
<dbReference type="CDD" id="cd01949">
    <property type="entry name" value="GGDEF"/>
    <property type="match status" value="1"/>
</dbReference>
<feature type="domain" description="GGDEF" evidence="4">
    <location>
        <begin position="252"/>
        <end position="389"/>
    </location>
</feature>
<dbReference type="Gene3D" id="3.30.70.270">
    <property type="match status" value="1"/>
</dbReference>
<evidence type="ECO:0000313" key="6">
    <source>
        <dbReference type="Proteomes" id="UP000541470"/>
    </source>
</evidence>
<dbReference type="PANTHER" id="PTHR45138">
    <property type="entry name" value="REGULATORY COMPONENTS OF SENSORY TRANSDUCTION SYSTEM"/>
    <property type="match status" value="1"/>
</dbReference>
<dbReference type="InterPro" id="IPR000160">
    <property type="entry name" value="GGDEF_dom"/>
</dbReference>
<feature type="transmembrane region" description="Helical" evidence="3">
    <location>
        <begin position="92"/>
        <end position="111"/>
    </location>
</feature>
<dbReference type="FunFam" id="3.30.70.270:FF:000001">
    <property type="entry name" value="Diguanylate cyclase domain protein"/>
    <property type="match status" value="1"/>
</dbReference>
<organism evidence="5 6">
    <name type="scientific">Rhizobium terricola</name>
    <dbReference type="NCBI Taxonomy" id="2728849"/>
    <lineage>
        <taxon>Bacteria</taxon>
        <taxon>Pseudomonadati</taxon>
        <taxon>Pseudomonadota</taxon>
        <taxon>Alphaproteobacteria</taxon>
        <taxon>Hyphomicrobiales</taxon>
        <taxon>Rhizobiaceae</taxon>
        <taxon>Rhizobium/Agrobacterium group</taxon>
        <taxon>Rhizobium</taxon>
    </lineage>
</organism>
<accession>A0A7Y0FXQ2</accession>
<protein>
    <recommendedName>
        <fullName evidence="1">diguanylate cyclase</fullName>
        <ecNumber evidence="1">2.7.7.65</ecNumber>
    </recommendedName>
</protein>
<proteinExistence type="predicted"/>
<dbReference type="SUPFAM" id="SSF55073">
    <property type="entry name" value="Nucleotide cyclase"/>
    <property type="match status" value="1"/>
</dbReference>
<dbReference type="PANTHER" id="PTHR45138:SF9">
    <property type="entry name" value="DIGUANYLATE CYCLASE DGCM-RELATED"/>
    <property type="match status" value="1"/>
</dbReference>
<dbReference type="GO" id="GO:0052621">
    <property type="term" value="F:diguanylate cyclase activity"/>
    <property type="evidence" value="ECO:0007669"/>
    <property type="project" value="UniProtKB-EC"/>
</dbReference>
<evidence type="ECO:0000313" key="5">
    <source>
        <dbReference type="EMBL" id="NML76813.1"/>
    </source>
</evidence>
<keyword evidence="3" id="KW-0812">Transmembrane</keyword>
<reference evidence="5 6" key="1">
    <citation type="submission" date="2020-04" db="EMBL/GenBank/DDBJ databases">
        <title>Rhizobium sp. S-51 isolated from soil.</title>
        <authorList>
            <person name="Dahal R.H."/>
        </authorList>
    </citation>
    <scope>NUCLEOTIDE SEQUENCE [LARGE SCALE GENOMIC DNA]</scope>
    <source>
        <strain evidence="5 6">S-51</strain>
    </source>
</reference>
<dbReference type="GO" id="GO:0005886">
    <property type="term" value="C:plasma membrane"/>
    <property type="evidence" value="ECO:0007669"/>
    <property type="project" value="TreeGrafter"/>
</dbReference>
<dbReference type="EMBL" id="JABBGK010000009">
    <property type="protein sequence ID" value="NML76813.1"/>
    <property type="molecule type" value="Genomic_DNA"/>
</dbReference>
<evidence type="ECO:0000256" key="1">
    <source>
        <dbReference type="ARBA" id="ARBA00012528"/>
    </source>
</evidence>
<comment type="catalytic activity">
    <reaction evidence="2">
        <text>2 GTP = 3',3'-c-di-GMP + 2 diphosphate</text>
        <dbReference type="Rhea" id="RHEA:24898"/>
        <dbReference type="ChEBI" id="CHEBI:33019"/>
        <dbReference type="ChEBI" id="CHEBI:37565"/>
        <dbReference type="ChEBI" id="CHEBI:58805"/>
        <dbReference type="EC" id="2.7.7.65"/>
    </reaction>
</comment>
<dbReference type="PROSITE" id="PS50887">
    <property type="entry name" value="GGDEF"/>
    <property type="match status" value="1"/>
</dbReference>
<dbReference type="InterPro" id="IPR043128">
    <property type="entry name" value="Rev_trsase/Diguanyl_cyclase"/>
</dbReference>
<feature type="transmembrane region" description="Helical" evidence="3">
    <location>
        <begin position="141"/>
        <end position="160"/>
    </location>
</feature>
<dbReference type="InterPro" id="IPR050469">
    <property type="entry name" value="Diguanylate_Cyclase"/>
</dbReference>
<comment type="caution">
    <text evidence="5">The sequence shown here is derived from an EMBL/GenBank/DDBJ whole genome shotgun (WGS) entry which is preliminary data.</text>
</comment>
<dbReference type="InterPro" id="IPR029787">
    <property type="entry name" value="Nucleotide_cyclase"/>
</dbReference>
<evidence type="ECO:0000256" key="3">
    <source>
        <dbReference type="SAM" id="Phobius"/>
    </source>
</evidence>
<name>A0A7Y0FXQ2_9HYPH</name>
<evidence type="ECO:0000259" key="4">
    <source>
        <dbReference type="PROSITE" id="PS50887"/>
    </source>
</evidence>
<dbReference type="EC" id="2.7.7.65" evidence="1"/>
<dbReference type="AlphaFoldDB" id="A0A7Y0FXQ2"/>
<keyword evidence="3" id="KW-0472">Membrane</keyword>
<dbReference type="NCBIfam" id="TIGR00254">
    <property type="entry name" value="GGDEF"/>
    <property type="match status" value="1"/>
</dbReference>
<feature type="transmembrane region" description="Helical" evidence="3">
    <location>
        <begin position="32"/>
        <end position="54"/>
    </location>
</feature>
<dbReference type="GO" id="GO:1902201">
    <property type="term" value="P:negative regulation of bacterial-type flagellum-dependent cell motility"/>
    <property type="evidence" value="ECO:0007669"/>
    <property type="project" value="TreeGrafter"/>
</dbReference>
<dbReference type="SMART" id="SM00267">
    <property type="entry name" value="GGDEF"/>
    <property type="match status" value="1"/>
</dbReference>
<dbReference type="RefSeq" id="WP_169595382.1">
    <property type="nucleotide sequence ID" value="NZ_JABBGK010000009.1"/>
</dbReference>
<feature type="transmembrane region" description="Helical" evidence="3">
    <location>
        <begin position="60"/>
        <end position="80"/>
    </location>
</feature>
<gene>
    <name evidence="5" type="ORF">HHL25_21980</name>
</gene>
<dbReference type="Proteomes" id="UP000541470">
    <property type="component" value="Unassembled WGS sequence"/>
</dbReference>
<dbReference type="GO" id="GO:0043709">
    <property type="term" value="P:cell adhesion involved in single-species biofilm formation"/>
    <property type="evidence" value="ECO:0007669"/>
    <property type="project" value="TreeGrafter"/>
</dbReference>